<dbReference type="PROSITE" id="PS51186">
    <property type="entry name" value="GNAT"/>
    <property type="match status" value="1"/>
</dbReference>
<accession>A0A1G2LQ28</accession>
<dbReference type="InterPro" id="IPR039143">
    <property type="entry name" value="GNPNAT1-like"/>
</dbReference>
<protein>
    <recommendedName>
        <fullName evidence="1">N-acetyltransferase domain-containing protein</fullName>
    </recommendedName>
</protein>
<comment type="caution">
    <text evidence="2">The sequence shown here is derived from an EMBL/GenBank/DDBJ whole genome shotgun (WGS) entry which is preliminary data.</text>
</comment>
<dbReference type="PANTHER" id="PTHR13355">
    <property type="entry name" value="GLUCOSAMINE 6-PHOSPHATE N-ACETYLTRANSFERASE"/>
    <property type="match status" value="1"/>
</dbReference>
<dbReference type="Proteomes" id="UP000177171">
    <property type="component" value="Unassembled WGS sequence"/>
</dbReference>
<dbReference type="InterPro" id="IPR000182">
    <property type="entry name" value="GNAT_dom"/>
</dbReference>
<dbReference type="Pfam" id="PF00583">
    <property type="entry name" value="Acetyltransf_1"/>
    <property type="match status" value="1"/>
</dbReference>
<dbReference type="SUPFAM" id="SSF55729">
    <property type="entry name" value="Acyl-CoA N-acyltransferases (Nat)"/>
    <property type="match status" value="1"/>
</dbReference>
<dbReference type="PANTHER" id="PTHR13355:SF15">
    <property type="entry name" value="GCN5-RELATED N-ACETYLTRANSFERASE 3, CHLOROPLASTIC"/>
    <property type="match status" value="1"/>
</dbReference>
<dbReference type="GO" id="GO:0008080">
    <property type="term" value="F:N-acetyltransferase activity"/>
    <property type="evidence" value="ECO:0007669"/>
    <property type="project" value="TreeGrafter"/>
</dbReference>
<sequence>MDISIRRIGAGDESAFEEIKNLLLELYPNNPPLSANIFEGLLDDEGVDIFVAELEKRVVGTASLAWYQKLGGKVFIIEDVVVSKGLRGSGIGHKLTEALLSRAKELSAEFVDVFTRREDAKKFYIKCGFHSKDEIRPFFALRYMLK</sequence>
<dbReference type="EMBL" id="MHQY01000018">
    <property type="protein sequence ID" value="OHA13707.1"/>
    <property type="molecule type" value="Genomic_DNA"/>
</dbReference>
<dbReference type="AlphaFoldDB" id="A0A1G2LQ28"/>
<name>A0A1G2LQ28_9BACT</name>
<dbReference type="CDD" id="cd04301">
    <property type="entry name" value="NAT_SF"/>
    <property type="match status" value="1"/>
</dbReference>
<dbReference type="InterPro" id="IPR016181">
    <property type="entry name" value="Acyl_CoA_acyltransferase"/>
</dbReference>
<gene>
    <name evidence="2" type="ORF">A3G49_04875</name>
</gene>
<organism evidence="2 3">
    <name type="scientific">Candidatus Sungbacteria bacterium RIFCSPLOWO2_12_FULL_41_11</name>
    <dbReference type="NCBI Taxonomy" id="1802286"/>
    <lineage>
        <taxon>Bacteria</taxon>
        <taxon>Candidatus Sungiibacteriota</taxon>
    </lineage>
</organism>
<evidence type="ECO:0000313" key="3">
    <source>
        <dbReference type="Proteomes" id="UP000177171"/>
    </source>
</evidence>
<feature type="domain" description="N-acetyltransferase" evidence="1">
    <location>
        <begin position="3"/>
        <end position="146"/>
    </location>
</feature>
<proteinExistence type="predicted"/>
<evidence type="ECO:0000259" key="1">
    <source>
        <dbReference type="PROSITE" id="PS51186"/>
    </source>
</evidence>
<evidence type="ECO:0000313" key="2">
    <source>
        <dbReference type="EMBL" id="OHA13707.1"/>
    </source>
</evidence>
<dbReference type="Gene3D" id="3.40.630.30">
    <property type="match status" value="1"/>
</dbReference>
<reference evidence="2 3" key="1">
    <citation type="journal article" date="2016" name="Nat. Commun.">
        <title>Thousands of microbial genomes shed light on interconnected biogeochemical processes in an aquifer system.</title>
        <authorList>
            <person name="Anantharaman K."/>
            <person name="Brown C.T."/>
            <person name="Hug L.A."/>
            <person name="Sharon I."/>
            <person name="Castelle C.J."/>
            <person name="Probst A.J."/>
            <person name="Thomas B.C."/>
            <person name="Singh A."/>
            <person name="Wilkins M.J."/>
            <person name="Karaoz U."/>
            <person name="Brodie E.L."/>
            <person name="Williams K.H."/>
            <person name="Hubbard S.S."/>
            <person name="Banfield J.F."/>
        </authorList>
    </citation>
    <scope>NUCLEOTIDE SEQUENCE [LARGE SCALE GENOMIC DNA]</scope>
</reference>